<dbReference type="EMBL" id="BLXT01003273">
    <property type="protein sequence ID" value="GFO01299.1"/>
    <property type="molecule type" value="Genomic_DNA"/>
</dbReference>
<organism evidence="3 4">
    <name type="scientific">Plakobranchus ocellatus</name>
    <dbReference type="NCBI Taxonomy" id="259542"/>
    <lineage>
        <taxon>Eukaryota</taxon>
        <taxon>Metazoa</taxon>
        <taxon>Spiralia</taxon>
        <taxon>Lophotrochozoa</taxon>
        <taxon>Mollusca</taxon>
        <taxon>Gastropoda</taxon>
        <taxon>Heterobranchia</taxon>
        <taxon>Euthyneura</taxon>
        <taxon>Panpulmonata</taxon>
        <taxon>Sacoglossa</taxon>
        <taxon>Placobranchoidea</taxon>
        <taxon>Plakobranchidae</taxon>
        <taxon>Plakobranchus</taxon>
    </lineage>
</organism>
<dbReference type="Pfam" id="PF00188">
    <property type="entry name" value="CAP"/>
    <property type="match status" value="1"/>
</dbReference>
<keyword evidence="4" id="KW-1185">Reference proteome</keyword>
<feature type="signal peptide" evidence="1">
    <location>
        <begin position="1"/>
        <end position="19"/>
    </location>
</feature>
<dbReference type="InterPro" id="IPR035940">
    <property type="entry name" value="CAP_sf"/>
</dbReference>
<dbReference type="InterPro" id="IPR001283">
    <property type="entry name" value="CRISP-related"/>
</dbReference>
<dbReference type="PROSITE" id="PS51257">
    <property type="entry name" value="PROKAR_LIPOPROTEIN"/>
    <property type="match status" value="1"/>
</dbReference>
<name>A0AAV4A3X1_9GAST</name>
<gene>
    <name evidence="3" type="ORF">PoB_002780400</name>
</gene>
<dbReference type="PRINTS" id="PR00837">
    <property type="entry name" value="V5TPXLIKE"/>
</dbReference>
<dbReference type="CDD" id="cd05380">
    <property type="entry name" value="CAP_euk"/>
    <property type="match status" value="1"/>
</dbReference>
<dbReference type="InterPro" id="IPR014044">
    <property type="entry name" value="CAP_dom"/>
</dbReference>
<comment type="caution">
    <text evidence="3">The sequence shown here is derived from an EMBL/GenBank/DDBJ whole genome shotgun (WGS) entry which is preliminary data.</text>
</comment>
<dbReference type="SMART" id="SM00198">
    <property type="entry name" value="SCP"/>
    <property type="match status" value="1"/>
</dbReference>
<feature type="chain" id="PRO_5043371575" evidence="1">
    <location>
        <begin position="20"/>
        <end position="258"/>
    </location>
</feature>
<dbReference type="Proteomes" id="UP000735302">
    <property type="component" value="Unassembled WGS sequence"/>
</dbReference>
<dbReference type="PANTHER" id="PTHR10334">
    <property type="entry name" value="CYSTEINE-RICH SECRETORY PROTEIN-RELATED"/>
    <property type="match status" value="1"/>
</dbReference>
<feature type="domain" description="SCP" evidence="2">
    <location>
        <begin position="29"/>
        <end position="169"/>
    </location>
</feature>
<proteinExistence type="predicted"/>
<evidence type="ECO:0000313" key="3">
    <source>
        <dbReference type="EMBL" id="GFO01299.1"/>
    </source>
</evidence>
<evidence type="ECO:0000313" key="4">
    <source>
        <dbReference type="Proteomes" id="UP000735302"/>
    </source>
</evidence>
<keyword evidence="1" id="KW-0732">Signal</keyword>
<protein>
    <submittedName>
        <fullName evidence="3">Peptidase inhibitor 16</fullName>
    </submittedName>
</protein>
<reference evidence="3 4" key="1">
    <citation type="journal article" date="2021" name="Elife">
        <title>Chloroplast acquisition without the gene transfer in kleptoplastic sea slugs, Plakobranchus ocellatus.</title>
        <authorList>
            <person name="Maeda T."/>
            <person name="Takahashi S."/>
            <person name="Yoshida T."/>
            <person name="Shimamura S."/>
            <person name="Takaki Y."/>
            <person name="Nagai Y."/>
            <person name="Toyoda A."/>
            <person name="Suzuki Y."/>
            <person name="Arimoto A."/>
            <person name="Ishii H."/>
            <person name="Satoh N."/>
            <person name="Nishiyama T."/>
            <person name="Hasebe M."/>
            <person name="Maruyama T."/>
            <person name="Minagawa J."/>
            <person name="Obokata J."/>
            <person name="Shigenobu S."/>
        </authorList>
    </citation>
    <scope>NUCLEOTIDE SEQUENCE [LARGE SCALE GENOMIC DNA]</scope>
</reference>
<dbReference type="AlphaFoldDB" id="A0AAV4A3X1"/>
<dbReference type="Gene3D" id="3.40.33.10">
    <property type="entry name" value="CAP"/>
    <property type="match status" value="1"/>
</dbReference>
<evidence type="ECO:0000259" key="2">
    <source>
        <dbReference type="SMART" id="SM00198"/>
    </source>
</evidence>
<evidence type="ECO:0000256" key="1">
    <source>
        <dbReference type="SAM" id="SignalP"/>
    </source>
</evidence>
<sequence>MRTGQIFLLLAIVVACSYAAFKREKEWKYFRHAILKYHNLYRQREDACYMNKLYYDIDLETEAKFLAKRCDYKFFYINHFGQNVAFGKPQYHLITFIQNALKEMMKEKYVYKFDQTACGKSCRYTQLVWADTSALGCYAQRCPSLKHVEHVKNAWFLVCLYSPRGNIAHLPPYAGICERSPRCRPGQPIALNSKLCLPQKEELGYRFDDMILDLYNTKEWGYGTGLPGNRGLAAAIFSKSRNEPTNQTSGIFDQFRNF</sequence>
<accession>A0AAV4A3X1</accession>
<dbReference type="SUPFAM" id="SSF55797">
    <property type="entry name" value="PR-1-like"/>
    <property type="match status" value="1"/>
</dbReference>